<evidence type="ECO:0000313" key="2">
    <source>
        <dbReference type="Proteomes" id="UP000184600"/>
    </source>
</evidence>
<dbReference type="OrthoDB" id="7066766at2"/>
<dbReference type="RefSeq" id="WP_073586408.1">
    <property type="nucleotide sequence ID" value="NZ_AP024898.1"/>
</dbReference>
<protein>
    <submittedName>
        <fullName evidence="1">Uncharacterized protein</fullName>
    </submittedName>
</protein>
<sequence length="136" mass="15664">MGYGIDVGDIDCSQISKNYYEIAEKQGKIIVFRDANAPWLSGPEKHLRGKFNTPFKDFSEFYYPQSVKGGETRETRESYHALYTDGRYFYDGGLHNDGIPIGDYMKLIKFMNEITPAYRVYNPETGELMKGKIYGK</sequence>
<organism evidence="1 2">
    <name type="scientific">Vibrio quintilis</name>
    <dbReference type="NCBI Taxonomy" id="1117707"/>
    <lineage>
        <taxon>Bacteria</taxon>
        <taxon>Pseudomonadati</taxon>
        <taxon>Pseudomonadota</taxon>
        <taxon>Gammaproteobacteria</taxon>
        <taxon>Vibrionales</taxon>
        <taxon>Vibrionaceae</taxon>
        <taxon>Vibrio</taxon>
    </lineage>
</organism>
<proteinExistence type="predicted"/>
<name>A0A1M7Z1X6_9VIBR</name>
<evidence type="ECO:0000313" key="1">
    <source>
        <dbReference type="EMBL" id="SHO58969.1"/>
    </source>
</evidence>
<dbReference type="STRING" id="1117707.VQ7734_04744"/>
<keyword evidence="2" id="KW-1185">Reference proteome</keyword>
<dbReference type="EMBL" id="FRFG01000087">
    <property type="protein sequence ID" value="SHO58969.1"/>
    <property type="molecule type" value="Genomic_DNA"/>
</dbReference>
<dbReference type="AlphaFoldDB" id="A0A1M7Z1X6"/>
<accession>A0A1M7Z1X6</accession>
<reference evidence="2" key="1">
    <citation type="submission" date="2016-12" db="EMBL/GenBank/DDBJ databases">
        <authorList>
            <person name="Rodrigo-Torres L."/>
            <person name="Arahal R.D."/>
            <person name="Lucena T."/>
        </authorList>
    </citation>
    <scope>NUCLEOTIDE SEQUENCE [LARGE SCALE GENOMIC DNA]</scope>
</reference>
<gene>
    <name evidence="1" type="ORF">VQ7734_04744</name>
</gene>
<dbReference type="Proteomes" id="UP000184600">
    <property type="component" value="Unassembled WGS sequence"/>
</dbReference>